<evidence type="ECO:0000313" key="2">
    <source>
        <dbReference type="Proteomes" id="UP000233469"/>
    </source>
</evidence>
<organism evidence="1 2">
    <name type="scientific">Rhizophagus irregularis</name>
    <dbReference type="NCBI Taxonomy" id="588596"/>
    <lineage>
        <taxon>Eukaryota</taxon>
        <taxon>Fungi</taxon>
        <taxon>Fungi incertae sedis</taxon>
        <taxon>Mucoromycota</taxon>
        <taxon>Glomeromycotina</taxon>
        <taxon>Glomeromycetes</taxon>
        <taxon>Glomerales</taxon>
        <taxon>Glomeraceae</taxon>
        <taxon>Rhizophagus</taxon>
    </lineage>
</organism>
<reference evidence="1 2" key="2">
    <citation type="submission" date="2017-10" db="EMBL/GenBank/DDBJ databases">
        <title>Extensive intraspecific genome diversity in a model arbuscular mycorrhizal fungus.</title>
        <authorList>
            <person name="Chen E.C.H."/>
            <person name="Morin E."/>
            <person name="Baudet D."/>
            <person name="Noel J."/>
            <person name="Ndikumana S."/>
            <person name="Charron P."/>
            <person name="St-Onge C."/>
            <person name="Giorgi J."/>
            <person name="Grigoriev I.V."/>
            <person name="Roux C."/>
            <person name="Martin F.M."/>
            <person name="Corradi N."/>
        </authorList>
    </citation>
    <scope>NUCLEOTIDE SEQUENCE [LARGE SCALE GENOMIC DNA]</scope>
    <source>
        <strain evidence="1 2">C2</strain>
    </source>
</reference>
<protein>
    <submittedName>
        <fullName evidence="1">Uncharacterized protein</fullName>
    </submittedName>
</protein>
<gene>
    <name evidence="1" type="ORF">RhiirC2_792596</name>
</gene>
<proteinExistence type="predicted"/>
<dbReference type="VEuPathDB" id="FungiDB:RhiirA1_542258"/>
<dbReference type="Proteomes" id="UP000233469">
    <property type="component" value="Unassembled WGS sequence"/>
</dbReference>
<reference evidence="1 2" key="1">
    <citation type="submission" date="2016-04" db="EMBL/GenBank/DDBJ databases">
        <title>Genome analyses suggest a sexual origin of heterokaryosis in a supposedly ancient asexual fungus.</title>
        <authorList>
            <person name="Ropars J."/>
            <person name="Sedzielewska K."/>
            <person name="Noel J."/>
            <person name="Charron P."/>
            <person name="Farinelli L."/>
            <person name="Marton T."/>
            <person name="Kruger M."/>
            <person name="Pelin A."/>
            <person name="Brachmann A."/>
            <person name="Corradi N."/>
        </authorList>
    </citation>
    <scope>NUCLEOTIDE SEQUENCE [LARGE SCALE GENOMIC DNA]</scope>
    <source>
        <strain evidence="1 2">C2</strain>
    </source>
</reference>
<comment type="caution">
    <text evidence="1">The sequence shown here is derived from an EMBL/GenBank/DDBJ whole genome shotgun (WGS) entry which is preliminary data.</text>
</comment>
<sequence length="279" mass="32748">MTEHTQIPNEIPITKAIIHLDKPCKTFSLSMGIRRVSSYASCDTRRSGTLYKDRSPKLQEEVHSKRLGIGYTITIRKYNRTLQQHNQRIDYVVNRPFSTDPNQIANHRPYYKEYHSLRFDAVRSPNKFKDGTALYKRLTTSLIKNKKKKQLPPLPSGHQGDQRIYYRDTYNINLFDYKVRRRFNVSSIPQYNYGYDQAMALYRKHHPPMTIIQDIPVTENSFYEISKRDHNILTNNNDLFFRRTPPPDTDSTTTISDISYTSATKWLTSVEVPPTPKHD</sequence>
<evidence type="ECO:0000313" key="1">
    <source>
        <dbReference type="EMBL" id="PKK60921.1"/>
    </source>
</evidence>
<dbReference type="EMBL" id="LLXL01002406">
    <property type="protein sequence ID" value="PKK60921.1"/>
    <property type="molecule type" value="Genomic_DNA"/>
</dbReference>
<dbReference type="VEuPathDB" id="FungiDB:RhiirFUN_002898"/>
<dbReference type="AlphaFoldDB" id="A0A2N1MGZ1"/>
<dbReference type="VEuPathDB" id="FungiDB:FUN_009277"/>
<dbReference type="VEuPathDB" id="FungiDB:RhiirA1_467082"/>
<accession>A0A2N1MGZ1</accession>
<name>A0A2N1MGZ1_9GLOM</name>